<evidence type="ECO:0000256" key="3">
    <source>
        <dbReference type="SAM" id="Phobius"/>
    </source>
</evidence>
<dbReference type="KEGG" id="lcre:Pla8534_66180"/>
<accession>A0A518E3S3</accession>
<evidence type="ECO:0000313" key="5">
    <source>
        <dbReference type="EMBL" id="QDU98745.1"/>
    </source>
</evidence>
<dbReference type="AlphaFoldDB" id="A0A518E3S3"/>
<dbReference type="PROSITE" id="PS51257">
    <property type="entry name" value="PROKAR_LIPOPROTEIN"/>
    <property type="match status" value="1"/>
</dbReference>
<sequence>MTESMKTLLYVSTAAVVMSCVGIVVWRQTPAAEQVEEMVGKPLFTDLKDPLDAASLEIVRYDSQLGQIKPFRVAQVGGRWVIPSQSNYPADAESRLRGIATELMSVKVLGVASDLPSDHEQYGVVKPDQNNLKTSADSLGVLVRLEDKKGKPLAGMIVGRAVDSTDDASPAARLQAAGSQQRYVRLLGQDGQGQDRVFVASVDLDQFSSRFEDWIQTDLLEFSPIALDQISIREYAVTPVNQLQVKLTERSEITVREKDAQWELVSLSLYGDNGWEKGSLPPGQQINAERLNELKDAIKDLTIVGVQRKPALLSDELKGSQSQMTIDAAGKQGLERAGFWLIEGRIVSNNGELVIRMNTGFSYRLRFGRSASLGDEENAGINRYVFAVAELDEQQFPAPAKPELPALPGAEKTDDDKTDGEKQPSAAADADRRAEIEAERKRLLTEYELVFKQWQAKRRQAEIQVRNLNARFADWFFIVPEQTFQKLHLGRDDLFALADTAPSTPRFGPGSGILAPPPPPQSTTPEAPPAPPADKSKVDEPKVDEPKAVEPKADEPKADEPKADEPKANEPKADEPKANEPKSDEPPGDS</sequence>
<dbReference type="RefSeq" id="WP_145058247.1">
    <property type="nucleotide sequence ID" value="NZ_CP036433.1"/>
</dbReference>
<feature type="coiled-coil region" evidence="1">
    <location>
        <begin position="444"/>
        <end position="471"/>
    </location>
</feature>
<feature type="compositionally biased region" description="Low complexity" evidence="2">
    <location>
        <begin position="397"/>
        <end position="410"/>
    </location>
</feature>
<dbReference type="OrthoDB" id="241105at2"/>
<feature type="region of interest" description="Disordered" evidence="2">
    <location>
        <begin position="397"/>
        <end position="433"/>
    </location>
</feature>
<dbReference type="Proteomes" id="UP000317648">
    <property type="component" value="Chromosome"/>
</dbReference>
<keyword evidence="1" id="KW-0175">Coiled coil</keyword>
<feature type="compositionally biased region" description="Basic and acidic residues" evidence="2">
    <location>
        <begin position="411"/>
        <end position="422"/>
    </location>
</feature>
<keyword evidence="3" id="KW-1133">Transmembrane helix</keyword>
<dbReference type="Pfam" id="PF14238">
    <property type="entry name" value="DUF4340"/>
    <property type="match status" value="1"/>
</dbReference>
<keyword evidence="3" id="KW-0812">Transmembrane</keyword>
<feature type="transmembrane region" description="Helical" evidence="3">
    <location>
        <begin position="7"/>
        <end position="26"/>
    </location>
</feature>
<feature type="region of interest" description="Disordered" evidence="2">
    <location>
        <begin position="500"/>
        <end position="590"/>
    </location>
</feature>
<gene>
    <name evidence="5" type="ORF">Pla8534_66180</name>
</gene>
<dbReference type="InterPro" id="IPR025641">
    <property type="entry name" value="DUF4340"/>
</dbReference>
<proteinExistence type="predicted"/>
<reference evidence="5 6" key="1">
    <citation type="submission" date="2019-02" db="EMBL/GenBank/DDBJ databases">
        <title>Deep-cultivation of Planctomycetes and their phenomic and genomic characterization uncovers novel biology.</title>
        <authorList>
            <person name="Wiegand S."/>
            <person name="Jogler M."/>
            <person name="Boedeker C."/>
            <person name="Pinto D."/>
            <person name="Vollmers J."/>
            <person name="Rivas-Marin E."/>
            <person name="Kohn T."/>
            <person name="Peeters S.H."/>
            <person name="Heuer A."/>
            <person name="Rast P."/>
            <person name="Oberbeckmann S."/>
            <person name="Bunk B."/>
            <person name="Jeske O."/>
            <person name="Meyerdierks A."/>
            <person name="Storesund J.E."/>
            <person name="Kallscheuer N."/>
            <person name="Luecker S."/>
            <person name="Lage O.M."/>
            <person name="Pohl T."/>
            <person name="Merkel B.J."/>
            <person name="Hornburger P."/>
            <person name="Mueller R.-W."/>
            <person name="Bruemmer F."/>
            <person name="Labrenz M."/>
            <person name="Spormann A.M."/>
            <person name="Op den Camp H."/>
            <person name="Overmann J."/>
            <person name="Amann R."/>
            <person name="Jetten M.S.M."/>
            <person name="Mascher T."/>
            <person name="Medema M.H."/>
            <person name="Devos D.P."/>
            <person name="Kaster A.-K."/>
            <person name="Ovreas L."/>
            <person name="Rohde M."/>
            <person name="Galperin M.Y."/>
            <person name="Jogler C."/>
        </authorList>
    </citation>
    <scope>NUCLEOTIDE SEQUENCE [LARGE SCALE GENOMIC DNA]</scope>
    <source>
        <strain evidence="5 6">Pla85_3_4</strain>
    </source>
</reference>
<keyword evidence="3" id="KW-0472">Membrane</keyword>
<evidence type="ECO:0000313" key="6">
    <source>
        <dbReference type="Proteomes" id="UP000317648"/>
    </source>
</evidence>
<dbReference type="EMBL" id="CP036433">
    <property type="protein sequence ID" value="QDU98745.1"/>
    <property type="molecule type" value="Genomic_DNA"/>
</dbReference>
<feature type="domain" description="DUF4340" evidence="4">
    <location>
        <begin position="80"/>
        <end position="307"/>
    </location>
</feature>
<feature type="compositionally biased region" description="Basic and acidic residues" evidence="2">
    <location>
        <begin position="534"/>
        <end position="590"/>
    </location>
</feature>
<evidence type="ECO:0000256" key="2">
    <source>
        <dbReference type="SAM" id="MobiDB-lite"/>
    </source>
</evidence>
<protein>
    <recommendedName>
        <fullName evidence="4">DUF4340 domain-containing protein</fullName>
    </recommendedName>
</protein>
<feature type="compositionally biased region" description="Pro residues" evidence="2">
    <location>
        <begin position="515"/>
        <end position="532"/>
    </location>
</feature>
<keyword evidence="6" id="KW-1185">Reference proteome</keyword>
<evidence type="ECO:0000256" key="1">
    <source>
        <dbReference type="SAM" id="Coils"/>
    </source>
</evidence>
<name>A0A518E3S3_9BACT</name>
<organism evidence="5 6">
    <name type="scientific">Lignipirellula cremea</name>
    <dbReference type="NCBI Taxonomy" id="2528010"/>
    <lineage>
        <taxon>Bacteria</taxon>
        <taxon>Pseudomonadati</taxon>
        <taxon>Planctomycetota</taxon>
        <taxon>Planctomycetia</taxon>
        <taxon>Pirellulales</taxon>
        <taxon>Pirellulaceae</taxon>
        <taxon>Lignipirellula</taxon>
    </lineage>
</organism>
<evidence type="ECO:0000259" key="4">
    <source>
        <dbReference type="Pfam" id="PF14238"/>
    </source>
</evidence>